<dbReference type="OrthoDB" id="3054003at2759"/>
<reference evidence="5" key="1">
    <citation type="journal article" date="2019" name="Environ. Microbiol.">
        <title>Fungal ecological strategies reflected in gene transcription - a case study of two litter decomposers.</title>
        <authorList>
            <person name="Barbi F."/>
            <person name="Kohler A."/>
            <person name="Barry K."/>
            <person name="Baskaran P."/>
            <person name="Daum C."/>
            <person name="Fauchery L."/>
            <person name="Ihrmark K."/>
            <person name="Kuo A."/>
            <person name="LaButti K."/>
            <person name="Lipzen A."/>
            <person name="Morin E."/>
            <person name="Grigoriev I.V."/>
            <person name="Henrissat B."/>
            <person name="Lindahl B."/>
            <person name="Martin F."/>
        </authorList>
    </citation>
    <scope>NUCLEOTIDE SEQUENCE</scope>
    <source>
        <strain evidence="5">JB14</strain>
    </source>
</reference>
<gene>
    <name evidence="5" type="ORF">BT96DRAFT_1091322</name>
</gene>
<dbReference type="PROSITE" id="PS50158">
    <property type="entry name" value="ZF_CCHC"/>
    <property type="match status" value="1"/>
</dbReference>
<keyword evidence="6" id="KW-1185">Reference proteome</keyword>
<dbReference type="GO" id="GO:0003676">
    <property type="term" value="F:nucleic acid binding"/>
    <property type="evidence" value="ECO:0007669"/>
    <property type="project" value="InterPro"/>
</dbReference>
<dbReference type="AlphaFoldDB" id="A0A6A4GJ63"/>
<dbReference type="InterPro" id="IPR001878">
    <property type="entry name" value="Znf_CCHC"/>
</dbReference>
<evidence type="ECO:0000256" key="3">
    <source>
        <dbReference type="SAM" id="MobiDB-lite"/>
    </source>
</evidence>
<dbReference type="GO" id="GO:0006397">
    <property type="term" value="P:mRNA processing"/>
    <property type="evidence" value="ECO:0007669"/>
    <property type="project" value="UniProtKB-KW"/>
</dbReference>
<dbReference type="GO" id="GO:0008270">
    <property type="term" value="F:zinc ion binding"/>
    <property type="evidence" value="ECO:0007669"/>
    <property type="project" value="UniProtKB-KW"/>
</dbReference>
<keyword evidence="1" id="KW-0507">mRNA processing</keyword>
<dbReference type="Proteomes" id="UP000799118">
    <property type="component" value="Unassembled WGS sequence"/>
</dbReference>
<protein>
    <recommendedName>
        <fullName evidence="4">CCHC-type domain-containing protein</fullName>
    </recommendedName>
</protein>
<dbReference type="SUPFAM" id="SSF57756">
    <property type="entry name" value="Retrovirus zinc finger-like domains"/>
    <property type="match status" value="1"/>
</dbReference>
<keyword evidence="2" id="KW-0863">Zinc-finger</keyword>
<evidence type="ECO:0000313" key="5">
    <source>
        <dbReference type="EMBL" id="KAE9385397.1"/>
    </source>
</evidence>
<feature type="compositionally biased region" description="Polar residues" evidence="3">
    <location>
        <begin position="295"/>
        <end position="304"/>
    </location>
</feature>
<sequence length="304" mass="34186">MLTNPSNVSIPRFPEDNQLDGDRNWCTYKRECILALKARSLLQYIEGTIVRPLFQTTQTAATTTTSSTTATTTTSSSTTPTQTPIWSSTPLYKEWIARDATATSIIVTNVRDPVGVGIEDNKSAAEIWKFLTNKYEKRVEQRIHLADMALRSHTYEPESTTMEDHEKKMKNLLRTLKDYGGTCNDPQFRLIVIASLPLDWKQDTRNVPGTSSEDAFTFLHSLYLEKQQERESSERDEKRVKVLLASQNTTAVAVEPQRAGRNSDLVCSNCGKRGHTVHRCWAKGGGAEGKGPKNWQVSYTNAEH</sequence>
<dbReference type="InterPro" id="IPR036875">
    <property type="entry name" value="Znf_CCHC_sf"/>
</dbReference>
<evidence type="ECO:0000259" key="4">
    <source>
        <dbReference type="PROSITE" id="PS50158"/>
    </source>
</evidence>
<evidence type="ECO:0000256" key="1">
    <source>
        <dbReference type="ARBA" id="ARBA00022664"/>
    </source>
</evidence>
<dbReference type="Pfam" id="PF14223">
    <property type="entry name" value="Retrotran_gag_2"/>
    <property type="match status" value="1"/>
</dbReference>
<accession>A0A6A4GJ63</accession>
<name>A0A6A4GJ63_9AGAR</name>
<keyword evidence="2" id="KW-0862">Zinc</keyword>
<feature type="region of interest" description="Disordered" evidence="3">
    <location>
        <begin position="60"/>
        <end position="83"/>
    </location>
</feature>
<dbReference type="EMBL" id="ML769990">
    <property type="protein sequence ID" value="KAE9385397.1"/>
    <property type="molecule type" value="Genomic_DNA"/>
</dbReference>
<evidence type="ECO:0000313" key="6">
    <source>
        <dbReference type="Proteomes" id="UP000799118"/>
    </source>
</evidence>
<feature type="domain" description="CCHC-type" evidence="4">
    <location>
        <begin position="267"/>
        <end position="280"/>
    </location>
</feature>
<evidence type="ECO:0000256" key="2">
    <source>
        <dbReference type="PROSITE-ProRule" id="PRU00047"/>
    </source>
</evidence>
<organism evidence="5 6">
    <name type="scientific">Gymnopus androsaceus JB14</name>
    <dbReference type="NCBI Taxonomy" id="1447944"/>
    <lineage>
        <taxon>Eukaryota</taxon>
        <taxon>Fungi</taxon>
        <taxon>Dikarya</taxon>
        <taxon>Basidiomycota</taxon>
        <taxon>Agaricomycotina</taxon>
        <taxon>Agaricomycetes</taxon>
        <taxon>Agaricomycetidae</taxon>
        <taxon>Agaricales</taxon>
        <taxon>Marasmiineae</taxon>
        <taxon>Omphalotaceae</taxon>
        <taxon>Gymnopus</taxon>
    </lineage>
</organism>
<feature type="region of interest" description="Disordered" evidence="3">
    <location>
        <begin position="285"/>
        <end position="304"/>
    </location>
</feature>
<keyword evidence="2" id="KW-0479">Metal-binding</keyword>
<proteinExistence type="predicted"/>